<dbReference type="PANTHER" id="PTHR42912:SF93">
    <property type="entry name" value="N6-ADENOSINE-METHYLTRANSFERASE TMT1A"/>
    <property type="match status" value="1"/>
</dbReference>
<organism evidence="2 3">
    <name type="scientific">Candidatus Syntropharchaeum caldarium</name>
    <dbReference type="NCBI Taxonomy" id="1838285"/>
    <lineage>
        <taxon>Archaea</taxon>
        <taxon>Methanobacteriati</taxon>
        <taxon>Methanobacteriota</taxon>
        <taxon>Stenosarchaea group</taxon>
        <taxon>Methanomicrobia</taxon>
        <taxon>Methanosarcinales</taxon>
        <taxon>ANME-2 cluster</taxon>
        <taxon>Candidatus Syntropharchaeum</taxon>
    </lineage>
</organism>
<evidence type="ECO:0000313" key="2">
    <source>
        <dbReference type="EMBL" id="OFV68826.1"/>
    </source>
</evidence>
<dbReference type="AlphaFoldDB" id="A0A1F2PDV2"/>
<dbReference type="EMBL" id="LYOS01000001">
    <property type="protein sequence ID" value="OFV68826.1"/>
    <property type="molecule type" value="Genomic_DNA"/>
</dbReference>
<feature type="domain" description="Methyltransferase type 11" evidence="1">
    <location>
        <begin position="47"/>
        <end position="151"/>
    </location>
</feature>
<comment type="caution">
    <text evidence="2">The sequence shown here is derived from an EMBL/GenBank/DDBJ whole genome shotgun (WGS) entry which is preliminary data.</text>
</comment>
<dbReference type="GO" id="GO:0008757">
    <property type="term" value="F:S-adenosylmethionine-dependent methyltransferase activity"/>
    <property type="evidence" value="ECO:0007669"/>
    <property type="project" value="InterPro"/>
</dbReference>
<accession>A0A1F2PDV2</accession>
<dbReference type="Pfam" id="PF08241">
    <property type="entry name" value="Methyltransf_11"/>
    <property type="match status" value="1"/>
</dbReference>
<dbReference type="Proteomes" id="UP000186940">
    <property type="component" value="Unassembled WGS sequence"/>
</dbReference>
<reference evidence="2" key="1">
    <citation type="submission" date="2016-05" db="EMBL/GenBank/DDBJ databases">
        <title>Microbial consortia oxidize butane by reversing methanogenesis.</title>
        <authorList>
            <person name="Laso-Perez R."/>
            <person name="Richter M."/>
            <person name="Wegener G."/>
            <person name="Musat F."/>
        </authorList>
    </citation>
    <scope>NUCLEOTIDE SEQUENCE [LARGE SCALE GENOMIC DNA]</scope>
    <source>
        <strain evidence="2">BOX2</strain>
    </source>
</reference>
<dbReference type="SUPFAM" id="SSF53335">
    <property type="entry name" value="S-adenosyl-L-methionine-dependent methyltransferases"/>
    <property type="match status" value="1"/>
</dbReference>
<dbReference type="PANTHER" id="PTHR42912">
    <property type="entry name" value="METHYLTRANSFERASE"/>
    <property type="match status" value="1"/>
</dbReference>
<protein>
    <submittedName>
        <fullName evidence="2">Transcriptional regulator</fullName>
    </submittedName>
</protein>
<dbReference type="InterPro" id="IPR050508">
    <property type="entry name" value="Methyltransf_Superfamily"/>
</dbReference>
<evidence type="ECO:0000313" key="3">
    <source>
        <dbReference type="Proteomes" id="UP000186940"/>
    </source>
</evidence>
<name>A0A1F2PDV2_9EURY</name>
<dbReference type="InterPro" id="IPR013216">
    <property type="entry name" value="Methyltransf_11"/>
</dbReference>
<dbReference type="InterPro" id="IPR029063">
    <property type="entry name" value="SAM-dependent_MTases_sf"/>
</dbReference>
<dbReference type="STRING" id="1838285.SCAL_000502"/>
<sequence length="253" mass="28420">MCASSTKKWFDEWADEYDDILPRVREYQKLVERIVEYARVRNGDTVLDIGCGTGYLSLKLMDVAACRLVAVDLSSEMLKVFREKLYHLRAEGYDFSTGIELGSGDCLSLPFKDGTFDVITSSVVMHHIKPEKKQIALSEIHRVLKPGGRFLLGELNFDATGDLNDSVRLERVMAGLTKVLSTIVASLGAGVLDRMFDNAKRHLLCDDEYAITIDMWEKLSIDAGFNPIWREVLPSGAWGFLCLEKATCTKEQP</sequence>
<keyword evidence="3" id="KW-1185">Reference proteome</keyword>
<proteinExistence type="predicted"/>
<evidence type="ECO:0000259" key="1">
    <source>
        <dbReference type="Pfam" id="PF08241"/>
    </source>
</evidence>
<gene>
    <name evidence="2" type="ORF">SCAL_000502</name>
</gene>
<dbReference type="CDD" id="cd02440">
    <property type="entry name" value="AdoMet_MTases"/>
    <property type="match status" value="1"/>
</dbReference>
<dbReference type="Gene3D" id="3.40.50.150">
    <property type="entry name" value="Vaccinia Virus protein VP39"/>
    <property type="match status" value="1"/>
</dbReference>